<gene>
    <name evidence="2" type="ORF">Zmor_021635</name>
</gene>
<feature type="region of interest" description="Disordered" evidence="1">
    <location>
        <begin position="272"/>
        <end position="330"/>
    </location>
</feature>
<evidence type="ECO:0000313" key="2">
    <source>
        <dbReference type="EMBL" id="KAJ3649919.1"/>
    </source>
</evidence>
<feature type="compositionally biased region" description="Basic and acidic residues" evidence="1">
    <location>
        <begin position="432"/>
        <end position="447"/>
    </location>
</feature>
<feature type="compositionally biased region" description="Basic and acidic residues" evidence="1">
    <location>
        <begin position="389"/>
        <end position="401"/>
    </location>
</feature>
<evidence type="ECO:0000256" key="1">
    <source>
        <dbReference type="SAM" id="MobiDB-lite"/>
    </source>
</evidence>
<protein>
    <submittedName>
        <fullName evidence="2">Uncharacterized protein</fullName>
    </submittedName>
</protein>
<feature type="compositionally biased region" description="Basic and acidic residues" evidence="1">
    <location>
        <begin position="502"/>
        <end position="513"/>
    </location>
</feature>
<feature type="compositionally biased region" description="Basic and acidic residues" evidence="1">
    <location>
        <begin position="478"/>
        <end position="487"/>
    </location>
</feature>
<keyword evidence="3" id="KW-1185">Reference proteome</keyword>
<dbReference type="Proteomes" id="UP001168821">
    <property type="component" value="Unassembled WGS sequence"/>
</dbReference>
<evidence type="ECO:0000313" key="3">
    <source>
        <dbReference type="Proteomes" id="UP001168821"/>
    </source>
</evidence>
<comment type="caution">
    <text evidence="2">The sequence shown here is derived from an EMBL/GenBank/DDBJ whole genome shotgun (WGS) entry which is preliminary data.</text>
</comment>
<dbReference type="EMBL" id="JALNTZ010000006">
    <property type="protein sequence ID" value="KAJ3649919.1"/>
    <property type="molecule type" value="Genomic_DNA"/>
</dbReference>
<feature type="compositionally biased region" description="Basic and acidic residues" evidence="1">
    <location>
        <begin position="525"/>
        <end position="560"/>
    </location>
</feature>
<accession>A0AA38I9N1</accession>
<feature type="compositionally biased region" description="Basic residues" evidence="1">
    <location>
        <begin position="285"/>
        <end position="296"/>
    </location>
</feature>
<feature type="region of interest" description="Disordered" evidence="1">
    <location>
        <begin position="389"/>
        <end position="560"/>
    </location>
</feature>
<feature type="compositionally biased region" description="Basic and acidic residues" evidence="1">
    <location>
        <begin position="622"/>
        <end position="632"/>
    </location>
</feature>
<feature type="region of interest" description="Disordered" evidence="1">
    <location>
        <begin position="767"/>
        <end position="787"/>
    </location>
</feature>
<proteinExistence type="predicted"/>
<sequence>MGGRKIPHQKHYHPDPYFALPSHGNHGPHIPIGAVVHTRPGQIGHIKPHATTSKPFIQISSTTSKRNIKPMRIQTSTSGYRDEIFTASATSGAYNHYKHGPSNIRTRETIDLGLPGSNNHYSINQPHAHIEFNRFSLTPTSESVFEQYNTPSIPPYIFGKNPQSNDLDYQIQTHNNDFSRNVLPAPQIYKNKDYITRDRPNVQENVVLQVPPPIQYTQQNINEPPPVQVHVTKEKLHEFHNNIPPNYHGQYIEFDFSKVRKPTEAPKPIYEVTESQVWQEPSSKRPVRTRKPSQPKRRPETINDEAPVFLPTPYKPEKPSVEPTSPTQSEVSTIFSKLSKVQREKGFATPDPFGFSIKEVSTHYPVFGRPVFGQLQSSKEISNEITTFHEDVETTTREPQRIRPQRRRRPDRRTTTTTTTEEPEFVYAVNQVHEDEYSQPVETERPVRTKRPIRPRTTTPSSEETVKINRGRNRFRHRNPENYESTKIRQRPSRLETATQFSEHKSEEYHRESSQSSSFENDEAASEKSEEIEESPKSENTELDLPEHHYSGKPGDSDHHETIKPFIILTTTEKVPTTNLVIPESEYDDITTVPNIEDISTTTTAAPTTTSSNPHRIKGRPLKFDNSNRPRFSVKDYRQKYNLQSSTSAPQVHRSTESPRIRLPSRLRRPLATTAATIEEENTETIRPKFMPKDPRHAGTTETPNIITEKNVKSINTRLRPFGRYKSTTTSTTTTTATPRVAIKSNLFNRKRPPMLSLRNKILNKQYKNNAETTTEKSTTTEENEVTDSTVDYGHEIEVDSTTESNWKVVRSTEDYDDAEATTTIDLSKIDPYFYSQRVSDLTSSAKNDYNTPGLFKSVAPTSRRIPNYFTISTDDPILPIEAFFSNIKDKTRDKDP</sequence>
<feature type="region of interest" description="Disordered" evidence="1">
    <location>
        <begin position="604"/>
        <end position="632"/>
    </location>
</feature>
<name>A0AA38I9N1_9CUCU</name>
<dbReference type="AlphaFoldDB" id="A0AA38I9N1"/>
<reference evidence="2" key="1">
    <citation type="journal article" date="2023" name="G3 (Bethesda)">
        <title>Whole genome assemblies of Zophobas morio and Tenebrio molitor.</title>
        <authorList>
            <person name="Kaur S."/>
            <person name="Stinson S.A."/>
            <person name="diCenzo G.C."/>
        </authorList>
    </citation>
    <scope>NUCLEOTIDE SEQUENCE</scope>
    <source>
        <strain evidence="2">QUZm001</strain>
    </source>
</reference>
<organism evidence="2 3">
    <name type="scientific">Zophobas morio</name>
    <dbReference type="NCBI Taxonomy" id="2755281"/>
    <lineage>
        <taxon>Eukaryota</taxon>
        <taxon>Metazoa</taxon>
        <taxon>Ecdysozoa</taxon>
        <taxon>Arthropoda</taxon>
        <taxon>Hexapoda</taxon>
        <taxon>Insecta</taxon>
        <taxon>Pterygota</taxon>
        <taxon>Neoptera</taxon>
        <taxon>Endopterygota</taxon>
        <taxon>Coleoptera</taxon>
        <taxon>Polyphaga</taxon>
        <taxon>Cucujiformia</taxon>
        <taxon>Tenebrionidae</taxon>
        <taxon>Zophobas</taxon>
    </lineage>
</organism>